<dbReference type="Gene3D" id="1.20.1250.20">
    <property type="entry name" value="MFS general substrate transporter like domains"/>
    <property type="match status" value="2"/>
</dbReference>
<feature type="transmembrane region" description="Helical" evidence="6">
    <location>
        <begin position="289"/>
        <end position="309"/>
    </location>
</feature>
<feature type="transmembrane region" description="Helical" evidence="6">
    <location>
        <begin position="181"/>
        <end position="198"/>
    </location>
</feature>
<dbReference type="SUPFAM" id="SSF103473">
    <property type="entry name" value="MFS general substrate transporter"/>
    <property type="match status" value="1"/>
</dbReference>
<dbReference type="PANTHER" id="PTHR10924:SF27">
    <property type="entry name" value="SOLUTE CARRIER FAMILY 49 MEMBER 4"/>
    <property type="match status" value="1"/>
</dbReference>
<feature type="transmembrane region" description="Helical" evidence="6">
    <location>
        <begin position="238"/>
        <end position="257"/>
    </location>
</feature>
<comment type="caution">
    <text evidence="7">The sequence shown here is derived from an EMBL/GenBank/DDBJ whole genome shotgun (WGS) entry which is preliminary data.</text>
</comment>
<evidence type="ECO:0000256" key="2">
    <source>
        <dbReference type="ARBA" id="ARBA00022692"/>
    </source>
</evidence>
<dbReference type="PANTHER" id="PTHR10924">
    <property type="entry name" value="MAJOR FACILITATOR SUPERFAMILY PROTEIN-RELATED"/>
    <property type="match status" value="1"/>
</dbReference>
<sequence length="490" mass="53068">MSAVGDETTRLFGEDEQNRHGGNKRNASRSLRIPGPKTRAYHRRWWVMAVFCSVGCNQSMVWNTWSPVAESAELALGWSDGNVASAVNLSNISYLIFVIPVCMYMDTKGLRIATILGTLLVAVGAASRCFSLEYSAITSTSYLCAIADGIGASVPFSGPALLAAIWFPVHQRPLATAFASFFNYFGVSLSFVVGPAFVPDPYYSWSAANLSDVETSANNKSDRIVTNMEEIKSGIRNLLYFYAALAVLSLGFVLVYFPAKPPTPPSITASVNRISYKQAMMQILCNRSLWLVVVAGAMPIGIVGTWIAILDVVVKPIGVTQIDAGWIGFWHTLIGCFSGILIAKFADLFHRRRKVFLMILFSGAAVFAVWFALVTNGTIPYSVAQLYAAGILLGVCVNGTTPLFYEMCAEASYPVAEGVTGGLFTAVNCVFGIVFLSLLSVPGIGTQWMTWAAVASVAAAVPLMCLFPERYNRSDIDMHIASKDVDNVVF</sequence>
<feature type="compositionally biased region" description="Basic and acidic residues" evidence="5">
    <location>
        <begin position="7"/>
        <end position="19"/>
    </location>
</feature>
<dbReference type="GO" id="GO:0016020">
    <property type="term" value="C:membrane"/>
    <property type="evidence" value="ECO:0007669"/>
    <property type="project" value="UniProtKB-SubCell"/>
</dbReference>
<name>A0A9D4IL49_DREPO</name>
<proteinExistence type="predicted"/>
<dbReference type="InterPro" id="IPR036259">
    <property type="entry name" value="MFS_trans_sf"/>
</dbReference>
<evidence type="ECO:0000256" key="6">
    <source>
        <dbReference type="SAM" id="Phobius"/>
    </source>
</evidence>
<evidence type="ECO:0000256" key="1">
    <source>
        <dbReference type="ARBA" id="ARBA00004141"/>
    </source>
</evidence>
<feature type="transmembrane region" description="Helical" evidence="6">
    <location>
        <begin position="355"/>
        <end position="374"/>
    </location>
</feature>
<protein>
    <submittedName>
        <fullName evidence="7">Uncharacterized protein</fullName>
    </submittedName>
</protein>
<evidence type="ECO:0000313" key="8">
    <source>
        <dbReference type="Proteomes" id="UP000828390"/>
    </source>
</evidence>
<comment type="subcellular location">
    <subcellularLocation>
        <location evidence="1">Membrane</location>
        <topology evidence="1">Multi-pass membrane protein</topology>
    </subcellularLocation>
</comment>
<keyword evidence="4 6" id="KW-0472">Membrane</keyword>
<feature type="transmembrane region" description="Helical" evidence="6">
    <location>
        <begin position="149"/>
        <end position="169"/>
    </location>
</feature>
<dbReference type="Pfam" id="PF07690">
    <property type="entry name" value="MFS_1"/>
    <property type="match status" value="1"/>
</dbReference>
<feature type="transmembrane region" description="Helical" evidence="6">
    <location>
        <begin position="45"/>
        <end position="65"/>
    </location>
</feature>
<feature type="transmembrane region" description="Helical" evidence="6">
    <location>
        <begin position="448"/>
        <end position="467"/>
    </location>
</feature>
<feature type="transmembrane region" description="Helical" evidence="6">
    <location>
        <begin position="419"/>
        <end position="442"/>
    </location>
</feature>
<dbReference type="GO" id="GO:0022857">
    <property type="term" value="F:transmembrane transporter activity"/>
    <property type="evidence" value="ECO:0007669"/>
    <property type="project" value="InterPro"/>
</dbReference>
<evidence type="ECO:0000256" key="4">
    <source>
        <dbReference type="ARBA" id="ARBA00023136"/>
    </source>
</evidence>
<dbReference type="AlphaFoldDB" id="A0A9D4IL49"/>
<dbReference type="EMBL" id="JAIWYP010000009">
    <property type="protein sequence ID" value="KAH3776944.1"/>
    <property type="molecule type" value="Genomic_DNA"/>
</dbReference>
<feature type="transmembrane region" description="Helical" evidence="6">
    <location>
        <begin position="112"/>
        <end position="137"/>
    </location>
</feature>
<reference evidence="7" key="2">
    <citation type="submission" date="2020-11" db="EMBL/GenBank/DDBJ databases">
        <authorList>
            <person name="McCartney M.A."/>
            <person name="Auch B."/>
            <person name="Kono T."/>
            <person name="Mallez S."/>
            <person name="Becker A."/>
            <person name="Gohl D.M."/>
            <person name="Silverstein K.A.T."/>
            <person name="Koren S."/>
            <person name="Bechman K.B."/>
            <person name="Herman A."/>
            <person name="Abrahante J.E."/>
            <person name="Garbe J."/>
        </authorList>
    </citation>
    <scope>NUCLEOTIDE SEQUENCE</scope>
    <source>
        <strain evidence="7">Duluth1</strain>
        <tissue evidence="7">Whole animal</tissue>
    </source>
</reference>
<keyword evidence="3 6" id="KW-1133">Transmembrane helix</keyword>
<evidence type="ECO:0000256" key="5">
    <source>
        <dbReference type="SAM" id="MobiDB-lite"/>
    </source>
</evidence>
<dbReference type="InterPro" id="IPR011701">
    <property type="entry name" value="MFS"/>
</dbReference>
<evidence type="ECO:0000256" key="3">
    <source>
        <dbReference type="ARBA" id="ARBA00022989"/>
    </source>
</evidence>
<feature type="transmembrane region" description="Helical" evidence="6">
    <location>
        <begin position="386"/>
        <end position="407"/>
    </location>
</feature>
<feature type="region of interest" description="Disordered" evidence="5">
    <location>
        <begin position="1"/>
        <end position="32"/>
    </location>
</feature>
<dbReference type="InterPro" id="IPR049680">
    <property type="entry name" value="FLVCR1-2_SLC49-like"/>
</dbReference>
<keyword evidence="2 6" id="KW-0812">Transmembrane</keyword>
<accession>A0A9D4IL49</accession>
<gene>
    <name evidence="7" type="ORF">DPMN_178378</name>
</gene>
<feature type="transmembrane region" description="Helical" evidence="6">
    <location>
        <begin position="85"/>
        <end position="105"/>
    </location>
</feature>
<evidence type="ECO:0000313" key="7">
    <source>
        <dbReference type="EMBL" id="KAH3776944.1"/>
    </source>
</evidence>
<feature type="transmembrane region" description="Helical" evidence="6">
    <location>
        <begin position="324"/>
        <end position="343"/>
    </location>
</feature>
<dbReference type="OrthoDB" id="422206at2759"/>
<dbReference type="Proteomes" id="UP000828390">
    <property type="component" value="Unassembled WGS sequence"/>
</dbReference>
<reference evidence="7" key="1">
    <citation type="journal article" date="2019" name="bioRxiv">
        <title>The Genome of the Zebra Mussel, Dreissena polymorpha: A Resource for Invasive Species Research.</title>
        <authorList>
            <person name="McCartney M.A."/>
            <person name="Auch B."/>
            <person name="Kono T."/>
            <person name="Mallez S."/>
            <person name="Zhang Y."/>
            <person name="Obille A."/>
            <person name="Becker A."/>
            <person name="Abrahante J.E."/>
            <person name="Garbe J."/>
            <person name="Badalamenti J.P."/>
            <person name="Herman A."/>
            <person name="Mangelson H."/>
            <person name="Liachko I."/>
            <person name="Sullivan S."/>
            <person name="Sone E.D."/>
            <person name="Koren S."/>
            <person name="Silverstein K.A.T."/>
            <person name="Beckman K.B."/>
            <person name="Gohl D.M."/>
        </authorList>
    </citation>
    <scope>NUCLEOTIDE SEQUENCE</scope>
    <source>
        <strain evidence="7">Duluth1</strain>
        <tissue evidence="7">Whole animal</tissue>
    </source>
</reference>
<organism evidence="7 8">
    <name type="scientific">Dreissena polymorpha</name>
    <name type="common">Zebra mussel</name>
    <name type="synonym">Mytilus polymorpha</name>
    <dbReference type="NCBI Taxonomy" id="45954"/>
    <lineage>
        <taxon>Eukaryota</taxon>
        <taxon>Metazoa</taxon>
        <taxon>Spiralia</taxon>
        <taxon>Lophotrochozoa</taxon>
        <taxon>Mollusca</taxon>
        <taxon>Bivalvia</taxon>
        <taxon>Autobranchia</taxon>
        <taxon>Heteroconchia</taxon>
        <taxon>Euheterodonta</taxon>
        <taxon>Imparidentia</taxon>
        <taxon>Neoheterodontei</taxon>
        <taxon>Myida</taxon>
        <taxon>Dreissenoidea</taxon>
        <taxon>Dreissenidae</taxon>
        <taxon>Dreissena</taxon>
    </lineage>
</organism>
<keyword evidence="8" id="KW-1185">Reference proteome</keyword>